<evidence type="ECO:0000256" key="2">
    <source>
        <dbReference type="ARBA" id="ARBA00022692"/>
    </source>
</evidence>
<dbReference type="Proteomes" id="UP000262882">
    <property type="component" value="Unassembled WGS sequence"/>
</dbReference>
<evidence type="ECO:0000256" key="6">
    <source>
        <dbReference type="SAM" id="Phobius"/>
    </source>
</evidence>
<dbReference type="Pfam" id="PF04932">
    <property type="entry name" value="Wzy_C"/>
    <property type="match status" value="1"/>
</dbReference>
<dbReference type="AlphaFoldDB" id="A0A372GH18"/>
<accession>A0A372GH18</accession>
<keyword evidence="4 6" id="KW-0472">Membrane</keyword>
<keyword evidence="8" id="KW-0436">Ligase</keyword>
<protein>
    <submittedName>
        <fullName evidence="8">O-antigen ligase domain-containing protein</fullName>
    </submittedName>
</protein>
<reference evidence="8 9" key="1">
    <citation type="submission" date="2018-08" db="EMBL/GenBank/DDBJ databases">
        <title>Actinomadura spongicola sp. nov., isolated from marine sponge Leucetta chagosensis.</title>
        <authorList>
            <person name="Li L."/>
            <person name="Lin H.W."/>
        </authorList>
    </citation>
    <scope>NUCLEOTIDE SEQUENCE [LARGE SCALE GENOMIC DNA]</scope>
    <source>
        <strain evidence="8 9">LHW52907</strain>
    </source>
</reference>
<gene>
    <name evidence="8" type="ORF">D0T12_14135</name>
</gene>
<keyword evidence="9" id="KW-1185">Reference proteome</keyword>
<feature type="transmembrane region" description="Helical" evidence="6">
    <location>
        <begin position="200"/>
        <end position="216"/>
    </location>
</feature>
<feature type="domain" description="O-antigen ligase-related" evidence="7">
    <location>
        <begin position="234"/>
        <end position="368"/>
    </location>
</feature>
<comment type="caution">
    <text evidence="8">The sequence shown here is derived from an EMBL/GenBank/DDBJ whole genome shotgun (WGS) entry which is preliminary data.</text>
</comment>
<sequence>MTGLFLVGSQRTGGSHMTVQWQGPVRVKGLLPRRTPPAASAGWWAYTLPLALMLASDYKLRSRAVDQSVGGSADMTVLMEVGVYGLAALYLVNGFGLGPPRRRVSGLLLAAWVFCGYAAFSALWSPYKALGVVRGAQLLVAMLLCHVMATRATRGDLRRLAHAFIVIVVVSVGIGVAHPFPRTPQTVDRFNWLYVHPVQAGVYLGVAVLLTVGYLIRWTTPRDRMWHPLVYGGALLVLTGALVATGTRGATLGCAAGLAVLLATARGPKGRVDVVVMGSAVAVLAVLAFSETILAFVARGESAEKLASLNSRTELWDLAMDAFAREPIFGHGLGASRGLFLDDIGLGGGHNAFVNALVDEGVLGATAFAVLLLTLAFVLLLLTRHRTLRADAGMMLGLLGFFLVDSMTTEGLAAPANASSAWLLIAVSWAETLRREGGDPLPSPGAATAQVEHHAERA</sequence>
<feature type="transmembrane region" description="Helical" evidence="6">
    <location>
        <begin position="130"/>
        <end position="149"/>
    </location>
</feature>
<dbReference type="InterPro" id="IPR007016">
    <property type="entry name" value="O-antigen_ligase-rel_domated"/>
</dbReference>
<feature type="transmembrane region" description="Helical" evidence="6">
    <location>
        <begin position="228"/>
        <end position="244"/>
    </location>
</feature>
<name>A0A372GH18_9ACTN</name>
<evidence type="ECO:0000256" key="3">
    <source>
        <dbReference type="ARBA" id="ARBA00022989"/>
    </source>
</evidence>
<evidence type="ECO:0000256" key="1">
    <source>
        <dbReference type="ARBA" id="ARBA00004141"/>
    </source>
</evidence>
<organism evidence="8 9">
    <name type="scientific">Actinomadura spongiicola</name>
    <dbReference type="NCBI Taxonomy" id="2303421"/>
    <lineage>
        <taxon>Bacteria</taxon>
        <taxon>Bacillati</taxon>
        <taxon>Actinomycetota</taxon>
        <taxon>Actinomycetes</taxon>
        <taxon>Streptosporangiales</taxon>
        <taxon>Thermomonosporaceae</taxon>
        <taxon>Actinomadura</taxon>
    </lineage>
</organism>
<feature type="transmembrane region" description="Helical" evidence="6">
    <location>
        <begin position="250"/>
        <end position="267"/>
    </location>
</feature>
<feature type="transmembrane region" description="Helical" evidence="6">
    <location>
        <begin position="274"/>
        <end position="298"/>
    </location>
</feature>
<feature type="transmembrane region" description="Helical" evidence="6">
    <location>
        <begin position="161"/>
        <end position="180"/>
    </location>
</feature>
<dbReference type="PANTHER" id="PTHR37422">
    <property type="entry name" value="TEICHURONIC ACID BIOSYNTHESIS PROTEIN TUAE"/>
    <property type="match status" value="1"/>
</dbReference>
<keyword evidence="2 6" id="KW-0812">Transmembrane</keyword>
<feature type="region of interest" description="Disordered" evidence="5">
    <location>
        <begin position="438"/>
        <end position="458"/>
    </location>
</feature>
<feature type="transmembrane region" description="Helical" evidence="6">
    <location>
        <begin position="104"/>
        <end position="124"/>
    </location>
</feature>
<dbReference type="InterPro" id="IPR051533">
    <property type="entry name" value="WaaL-like"/>
</dbReference>
<dbReference type="GO" id="GO:0016874">
    <property type="term" value="F:ligase activity"/>
    <property type="evidence" value="ECO:0007669"/>
    <property type="project" value="UniProtKB-KW"/>
</dbReference>
<feature type="transmembrane region" description="Helical" evidence="6">
    <location>
        <begin position="362"/>
        <end position="382"/>
    </location>
</feature>
<evidence type="ECO:0000256" key="5">
    <source>
        <dbReference type="SAM" id="MobiDB-lite"/>
    </source>
</evidence>
<evidence type="ECO:0000256" key="4">
    <source>
        <dbReference type="ARBA" id="ARBA00023136"/>
    </source>
</evidence>
<evidence type="ECO:0000313" key="8">
    <source>
        <dbReference type="EMBL" id="RFS84676.1"/>
    </source>
</evidence>
<proteinExistence type="predicted"/>
<evidence type="ECO:0000313" key="9">
    <source>
        <dbReference type="Proteomes" id="UP000262882"/>
    </source>
</evidence>
<comment type="subcellular location">
    <subcellularLocation>
        <location evidence="1">Membrane</location>
        <topology evidence="1">Multi-pass membrane protein</topology>
    </subcellularLocation>
</comment>
<keyword evidence="3 6" id="KW-1133">Transmembrane helix</keyword>
<evidence type="ECO:0000259" key="7">
    <source>
        <dbReference type="Pfam" id="PF04932"/>
    </source>
</evidence>
<dbReference type="GO" id="GO:0016020">
    <property type="term" value="C:membrane"/>
    <property type="evidence" value="ECO:0007669"/>
    <property type="project" value="UniProtKB-SubCell"/>
</dbReference>
<feature type="transmembrane region" description="Helical" evidence="6">
    <location>
        <begin position="75"/>
        <end position="92"/>
    </location>
</feature>
<dbReference type="EMBL" id="QVNQ01000004">
    <property type="protein sequence ID" value="RFS84676.1"/>
    <property type="molecule type" value="Genomic_DNA"/>
</dbReference>
<dbReference type="PANTHER" id="PTHR37422:SF13">
    <property type="entry name" value="LIPOPOLYSACCHARIDE BIOSYNTHESIS PROTEIN PA4999-RELATED"/>
    <property type="match status" value="1"/>
</dbReference>